<dbReference type="AlphaFoldDB" id="A0A376TWM5"/>
<dbReference type="Proteomes" id="UP000254079">
    <property type="component" value="Unassembled WGS sequence"/>
</dbReference>
<name>A0A376TWM5_ECOLX</name>
<gene>
    <name evidence="1" type="ORF">NCTC8622_00569</name>
</gene>
<protein>
    <submittedName>
        <fullName evidence="1">Uncharacterized protein</fullName>
    </submittedName>
</protein>
<sequence>MSRHLGNLIGNVHAFHHFTKYRVTEITLTMVKEGVIGNVDKEWLVALSLSAVRAIAMVPRVLRRPLSASFLIGGFGFFCCICSVKPPP</sequence>
<proteinExistence type="predicted"/>
<reference evidence="1 2" key="1">
    <citation type="submission" date="2018-06" db="EMBL/GenBank/DDBJ databases">
        <authorList>
            <consortium name="Pathogen Informatics"/>
            <person name="Doyle S."/>
        </authorList>
    </citation>
    <scope>NUCLEOTIDE SEQUENCE [LARGE SCALE GENOMIC DNA]</scope>
    <source>
        <strain evidence="1 2">NCTC8622</strain>
    </source>
</reference>
<evidence type="ECO:0000313" key="2">
    <source>
        <dbReference type="Proteomes" id="UP000254079"/>
    </source>
</evidence>
<organism evidence="1 2">
    <name type="scientific">Escherichia coli</name>
    <dbReference type="NCBI Taxonomy" id="562"/>
    <lineage>
        <taxon>Bacteria</taxon>
        <taxon>Pseudomonadati</taxon>
        <taxon>Pseudomonadota</taxon>
        <taxon>Gammaproteobacteria</taxon>
        <taxon>Enterobacterales</taxon>
        <taxon>Enterobacteriaceae</taxon>
        <taxon>Escherichia</taxon>
    </lineage>
</organism>
<accession>A0A376TWM5</accession>
<dbReference type="EMBL" id="UGCP01000002">
    <property type="protein sequence ID" value="STI81626.1"/>
    <property type="molecule type" value="Genomic_DNA"/>
</dbReference>
<evidence type="ECO:0000313" key="1">
    <source>
        <dbReference type="EMBL" id="STI81626.1"/>
    </source>
</evidence>